<accession>A0A2Z3Z0J0</accession>
<reference evidence="10" key="1">
    <citation type="submission" date="2017-11" db="EMBL/GenBank/DDBJ databases">
        <title>Otitis media/interna in a cat caused by the recently described species Corynebacterium provencense.</title>
        <authorList>
            <person name="Kittl S."/>
            <person name="Brodard I."/>
            <person name="Rychener L."/>
            <person name="Jores J."/>
            <person name="Roosje P."/>
            <person name="Gobeli Brawand S."/>
        </authorList>
    </citation>
    <scope>NUCLEOTIDE SEQUENCE [LARGE SCALE GENOMIC DNA]</scope>
    <source>
        <strain evidence="10">17KM38</strain>
    </source>
</reference>
<dbReference type="STRING" id="1737425.GCA_900049755_01507"/>
<evidence type="ECO:0000256" key="2">
    <source>
        <dbReference type="ARBA" id="ARBA00008193"/>
    </source>
</evidence>
<feature type="domain" description="Glycine transporter" evidence="8">
    <location>
        <begin position="14"/>
        <end position="88"/>
    </location>
</feature>
<evidence type="ECO:0000256" key="6">
    <source>
        <dbReference type="ARBA" id="ARBA00023136"/>
    </source>
</evidence>
<feature type="transmembrane region" description="Helical" evidence="7">
    <location>
        <begin position="187"/>
        <end position="208"/>
    </location>
</feature>
<comment type="subcellular location">
    <subcellularLocation>
        <location evidence="1">Cell membrane</location>
        <topology evidence="1">Multi-pass membrane protein</topology>
    </subcellularLocation>
</comment>
<dbReference type="RefSeq" id="WP_110482147.1">
    <property type="nucleotide sequence ID" value="NZ_CP024988.1"/>
</dbReference>
<dbReference type="KEGG" id="cpre:Csp1_23630"/>
<dbReference type="PANTHER" id="PTHR30506">
    <property type="entry name" value="INNER MEMBRANE PROTEIN"/>
    <property type="match status" value="1"/>
</dbReference>
<keyword evidence="5 7" id="KW-1133">Transmembrane helix</keyword>
<protein>
    <recommendedName>
        <fullName evidence="8">Glycine transporter domain-containing protein</fullName>
    </recommendedName>
</protein>
<evidence type="ECO:0000259" key="8">
    <source>
        <dbReference type="Pfam" id="PF03458"/>
    </source>
</evidence>
<comment type="similarity">
    <text evidence="2">Belongs to the UPF0126 family.</text>
</comment>
<evidence type="ECO:0000256" key="4">
    <source>
        <dbReference type="ARBA" id="ARBA00022692"/>
    </source>
</evidence>
<dbReference type="PANTHER" id="PTHR30506:SF3">
    <property type="entry name" value="UPF0126 INNER MEMBRANE PROTEIN YADS-RELATED"/>
    <property type="match status" value="1"/>
</dbReference>
<evidence type="ECO:0000313" key="9">
    <source>
        <dbReference type="EMBL" id="AWT27113.1"/>
    </source>
</evidence>
<feature type="transmembrane region" description="Helical" evidence="7">
    <location>
        <begin position="71"/>
        <end position="89"/>
    </location>
</feature>
<feature type="transmembrane region" description="Helical" evidence="7">
    <location>
        <begin position="38"/>
        <end position="59"/>
    </location>
</feature>
<feature type="transmembrane region" description="Helical" evidence="7">
    <location>
        <begin position="122"/>
        <end position="141"/>
    </location>
</feature>
<dbReference type="AlphaFoldDB" id="A0A2Z3Z0J0"/>
<name>A0A2Z3Z0J0_9CORY</name>
<feature type="domain" description="Glycine transporter" evidence="8">
    <location>
        <begin position="102"/>
        <end position="173"/>
    </location>
</feature>
<evidence type="ECO:0000256" key="1">
    <source>
        <dbReference type="ARBA" id="ARBA00004651"/>
    </source>
</evidence>
<keyword evidence="10" id="KW-1185">Reference proteome</keyword>
<gene>
    <name evidence="9" type="ORF">Csp1_23630</name>
</gene>
<dbReference type="Pfam" id="PF03458">
    <property type="entry name" value="Gly_transporter"/>
    <property type="match status" value="2"/>
</dbReference>
<sequence>MDFVDPSVRTVYSTLDLTGVVLYGMIGSMIARSRNFDFVGIIFLALITALGGGMVRDVLIDNGPPTALQDMRYFGLALLGAVLASLIHMNSRWWEIFRVHGDAVVLGVWAATGSTKALANGLPWSSALFLGVVTVVGGGMIRDVMTGSVPEIFGGATLYATPAALTSALMVGIWCFNESGAAGDAPVLFIGMIVSPLLGAGMMILSYWRGWVLPGAQDLSWAAQEKLRQPMTLARDMARRRGRMRRKRD</sequence>
<proteinExistence type="inferred from homology"/>
<dbReference type="OrthoDB" id="9791874at2"/>
<organism evidence="9 10">
    <name type="scientific">Corynebacterium provencense</name>
    <dbReference type="NCBI Taxonomy" id="1737425"/>
    <lineage>
        <taxon>Bacteria</taxon>
        <taxon>Bacillati</taxon>
        <taxon>Actinomycetota</taxon>
        <taxon>Actinomycetes</taxon>
        <taxon>Mycobacteriales</taxon>
        <taxon>Corynebacteriaceae</taxon>
        <taxon>Corynebacterium</taxon>
    </lineage>
</organism>
<evidence type="ECO:0000256" key="7">
    <source>
        <dbReference type="SAM" id="Phobius"/>
    </source>
</evidence>
<evidence type="ECO:0000256" key="3">
    <source>
        <dbReference type="ARBA" id="ARBA00022475"/>
    </source>
</evidence>
<keyword evidence="4 7" id="KW-0812">Transmembrane</keyword>
<feature type="transmembrane region" description="Helical" evidence="7">
    <location>
        <begin position="12"/>
        <end position="31"/>
    </location>
</feature>
<dbReference type="Proteomes" id="UP000247696">
    <property type="component" value="Chromosome"/>
</dbReference>
<dbReference type="GO" id="GO:0005886">
    <property type="term" value="C:plasma membrane"/>
    <property type="evidence" value="ECO:0007669"/>
    <property type="project" value="UniProtKB-SubCell"/>
</dbReference>
<evidence type="ECO:0000256" key="5">
    <source>
        <dbReference type="ARBA" id="ARBA00022989"/>
    </source>
</evidence>
<keyword evidence="6 7" id="KW-0472">Membrane</keyword>
<dbReference type="InterPro" id="IPR005115">
    <property type="entry name" value="Gly_transporter"/>
</dbReference>
<evidence type="ECO:0000313" key="10">
    <source>
        <dbReference type="Proteomes" id="UP000247696"/>
    </source>
</evidence>
<keyword evidence="3" id="KW-1003">Cell membrane</keyword>
<dbReference type="EMBL" id="CP024988">
    <property type="protein sequence ID" value="AWT27113.1"/>
    <property type="molecule type" value="Genomic_DNA"/>
</dbReference>
<feature type="transmembrane region" description="Helical" evidence="7">
    <location>
        <begin position="153"/>
        <end position="175"/>
    </location>
</feature>